<proteinExistence type="predicted"/>
<reference evidence="2" key="1">
    <citation type="submission" date="2022-05" db="EMBL/GenBank/DDBJ databases">
        <authorList>
            <person name="Jo J.-H."/>
            <person name="Im W.-T."/>
        </authorList>
    </citation>
    <scope>NUCLEOTIDE SEQUENCE</scope>
    <source>
        <strain evidence="2">RB56-2</strain>
    </source>
</reference>
<feature type="chain" id="PRO_5046309899" evidence="1">
    <location>
        <begin position="19"/>
        <end position="355"/>
    </location>
</feature>
<keyword evidence="1" id="KW-0732">Signal</keyword>
<keyword evidence="3" id="KW-1185">Reference proteome</keyword>
<name>A0ABT0SAA2_9SPHN</name>
<dbReference type="Proteomes" id="UP001165383">
    <property type="component" value="Unassembled WGS sequence"/>
</dbReference>
<gene>
    <name evidence="2" type="ORF">LZ518_09305</name>
</gene>
<dbReference type="InterPro" id="IPR034122">
    <property type="entry name" value="Retropepsin-like_bacterial"/>
</dbReference>
<dbReference type="CDD" id="cd05483">
    <property type="entry name" value="retropepsin_like_bacteria"/>
    <property type="match status" value="1"/>
</dbReference>
<dbReference type="PROSITE" id="PS00141">
    <property type="entry name" value="ASP_PROTEASE"/>
    <property type="match status" value="2"/>
</dbReference>
<feature type="signal peptide" evidence="1">
    <location>
        <begin position="1"/>
        <end position="18"/>
    </location>
</feature>
<dbReference type="SUPFAM" id="SSF50630">
    <property type="entry name" value="Acid proteases"/>
    <property type="match status" value="2"/>
</dbReference>
<evidence type="ECO:0000313" key="2">
    <source>
        <dbReference type="EMBL" id="MCL6741324.1"/>
    </source>
</evidence>
<protein>
    <submittedName>
        <fullName evidence="2">Retroviral-like aspartic protease family protein</fullName>
    </submittedName>
</protein>
<dbReference type="InterPro" id="IPR021109">
    <property type="entry name" value="Peptidase_aspartic_dom_sf"/>
</dbReference>
<comment type="caution">
    <text evidence="2">The sequence shown here is derived from an EMBL/GenBank/DDBJ whole genome shotgun (WGS) entry which is preliminary data.</text>
</comment>
<sequence length="355" mass="38203">MPRGRLVMALGLILSVVAGDVSATAQQTPGSHKPKHIEPGKMPPLPPAVIDDELAIGGDDINAKKVSTRMTVEVMVNGQGPYHFLVDSGADTSVVGLKIARDLQLKAGTPLVLNGMTATSIVDSVVVDELALGQSRVHDLEVPVLREEDLGGQGMLGIDSLINQRLMMDFEKLVIKVEDAHEPAQVLDGEIVVTARRQRGQLILTEVTAVKLPIEAVIDTGSEITIGNVALRDKLIRRNRDKFFTVATTGVTGVTVNLEMARIAELKLGGITLRNVPIAFADVPPFKVFGLHKEPALLLGTDLLETFRRVSLDFRARKVRFQLRKCGSSGVEVTTAPTSAFMRVSSGDNGAVCRR</sequence>
<dbReference type="Gene3D" id="2.40.70.10">
    <property type="entry name" value="Acid Proteases"/>
    <property type="match status" value="2"/>
</dbReference>
<accession>A0ABT0SAA2</accession>
<dbReference type="RefSeq" id="WP_249915718.1">
    <property type="nucleotide sequence ID" value="NZ_JAMGBB010000001.1"/>
</dbReference>
<organism evidence="2 3">
    <name type="scientific">Sphingomonas brevis</name>
    <dbReference type="NCBI Taxonomy" id="2908206"/>
    <lineage>
        <taxon>Bacteria</taxon>
        <taxon>Pseudomonadati</taxon>
        <taxon>Pseudomonadota</taxon>
        <taxon>Alphaproteobacteria</taxon>
        <taxon>Sphingomonadales</taxon>
        <taxon>Sphingomonadaceae</taxon>
        <taxon>Sphingomonas</taxon>
    </lineage>
</organism>
<evidence type="ECO:0000256" key="1">
    <source>
        <dbReference type="SAM" id="SignalP"/>
    </source>
</evidence>
<evidence type="ECO:0000313" key="3">
    <source>
        <dbReference type="Proteomes" id="UP001165383"/>
    </source>
</evidence>
<dbReference type="InterPro" id="IPR001969">
    <property type="entry name" value="Aspartic_peptidase_AS"/>
</dbReference>
<dbReference type="EMBL" id="JAMGBB010000001">
    <property type="protein sequence ID" value="MCL6741324.1"/>
    <property type="molecule type" value="Genomic_DNA"/>
</dbReference>
<dbReference type="Pfam" id="PF13650">
    <property type="entry name" value="Asp_protease_2"/>
    <property type="match status" value="2"/>
</dbReference>